<name>A0A9D1HGW4_9FIRM</name>
<proteinExistence type="predicted"/>
<dbReference type="AlphaFoldDB" id="A0A9D1HGW4"/>
<accession>A0A9D1HGW4</accession>
<organism evidence="1 2">
    <name type="scientific">Candidatus Onthocola gallistercoris</name>
    <dbReference type="NCBI Taxonomy" id="2840876"/>
    <lineage>
        <taxon>Bacteria</taxon>
        <taxon>Bacillati</taxon>
        <taxon>Bacillota</taxon>
        <taxon>Bacilli</taxon>
        <taxon>Candidatus Onthocola</taxon>
    </lineage>
</organism>
<dbReference type="Pfam" id="PF20648">
    <property type="entry name" value="DUF6809"/>
    <property type="match status" value="1"/>
</dbReference>
<gene>
    <name evidence="1" type="ORF">IAB63_07235</name>
</gene>
<comment type="caution">
    <text evidence="1">The sequence shown here is derived from an EMBL/GenBank/DDBJ whole genome shotgun (WGS) entry which is preliminary data.</text>
</comment>
<evidence type="ECO:0000313" key="1">
    <source>
        <dbReference type="EMBL" id="HIU03029.1"/>
    </source>
</evidence>
<reference evidence="1" key="2">
    <citation type="journal article" date="2021" name="PeerJ">
        <title>Extensive microbial diversity within the chicken gut microbiome revealed by metagenomics and culture.</title>
        <authorList>
            <person name="Gilroy R."/>
            <person name="Ravi A."/>
            <person name="Getino M."/>
            <person name="Pursley I."/>
            <person name="Horton D.L."/>
            <person name="Alikhan N.F."/>
            <person name="Baker D."/>
            <person name="Gharbi K."/>
            <person name="Hall N."/>
            <person name="Watson M."/>
            <person name="Adriaenssens E.M."/>
            <person name="Foster-Nyarko E."/>
            <person name="Jarju S."/>
            <person name="Secka A."/>
            <person name="Antonio M."/>
            <person name="Oren A."/>
            <person name="Chaudhuri R.R."/>
            <person name="La Ragione R."/>
            <person name="Hildebrand F."/>
            <person name="Pallen M.J."/>
        </authorList>
    </citation>
    <scope>NUCLEOTIDE SEQUENCE</scope>
    <source>
        <strain evidence="1">CHK187-14744</strain>
    </source>
</reference>
<dbReference type="InterPro" id="IPR049215">
    <property type="entry name" value="DUF6809"/>
</dbReference>
<evidence type="ECO:0000313" key="2">
    <source>
        <dbReference type="Proteomes" id="UP000824164"/>
    </source>
</evidence>
<reference evidence="1" key="1">
    <citation type="submission" date="2020-10" db="EMBL/GenBank/DDBJ databases">
        <authorList>
            <person name="Gilroy R."/>
        </authorList>
    </citation>
    <scope>NUCLEOTIDE SEQUENCE</scope>
    <source>
        <strain evidence="1">CHK187-14744</strain>
    </source>
</reference>
<dbReference type="EMBL" id="DVLT01000046">
    <property type="protein sequence ID" value="HIU03029.1"/>
    <property type="molecule type" value="Genomic_DNA"/>
</dbReference>
<sequence length="98" mass="11804">MKSLLLQLYGGEIFPAEQYTPKTEEYRKLRREHCKHYEDFIKQLKVLDPPLDKRFIEIMDEQLDVFPLEISEMFIDGFCLGARMMIEIYQKDFTDTCE</sequence>
<dbReference type="Proteomes" id="UP000824164">
    <property type="component" value="Unassembled WGS sequence"/>
</dbReference>
<protein>
    <submittedName>
        <fullName evidence="1">Uncharacterized protein</fullName>
    </submittedName>
</protein>